<dbReference type="EMBL" id="JAACFV010000008">
    <property type="protein sequence ID" value="KAF7513062.1"/>
    <property type="molecule type" value="Genomic_DNA"/>
</dbReference>
<dbReference type="InterPro" id="IPR012340">
    <property type="entry name" value="NA-bd_OB-fold"/>
</dbReference>
<dbReference type="GO" id="GO:0017102">
    <property type="term" value="C:methionyl glutamyl tRNA synthetase complex"/>
    <property type="evidence" value="ECO:0007669"/>
    <property type="project" value="TreeGrafter"/>
</dbReference>
<dbReference type="OrthoDB" id="19141at2759"/>
<dbReference type="InterPro" id="IPR051270">
    <property type="entry name" value="Tyrosine-tRNA_ligase_regulator"/>
</dbReference>
<dbReference type="GO" id="GO:0000049">
    <property type="term" value="F:tRNA binding"/>
    <property type="evidence" value="ECO:0007669"/>
    <property type="project" value="UniProtKB-UniRule"/>
</dbReference>
<gene>
    <name evidence="6" type="ORF">GJ744_011328</name>
</gene>
<feature type="domain" description="TRNA-binding" evidence="5">
    <location>
        <begin position="208"/>
        <end position="334"/>
    </location>
</feature>
<evidence type="ECO:0000256" key="3">
    <source>
        <dbReference type="PROSITE-ProRule" id="PRU00209"/>
    </source>
</evidence>
<dbReference type="Proteomes" id="UP000606974">
    <property type="component" value="Unassembled WGS sequence"/>
</dbReference>
<dbReference type="PANTHER" id="PTHR11586">
    <property type="entry name" value="TRNA-AMINOACYLATION COFACTOR ARC1 FAMILY MEMBER"/>
    <property type="match status" value="1"/>
</dbReference>
<feature type="compositionally biased region" description="Polar residues" evidence="4">
    <location>
        <begin position="152"/>
        <end position="170"/>
    </location>
</feature>
<feature type="region of interest" description="Disordered" evidence="4">
    <location>
        <begin position="136"/>
        <end position="209"/>
    </location>
</feature>
<keyword evidence="1 3" id="KW-0820">tRNA-binding</keyword>
<dbReference type="PANTHER" id="PTHR11586:SF33">
    <property type="entry name" value="AMINOACYL TRNA SYNTHASE COMPLEX-INTERACTING MULTIFUNCTIONAL PROTEIN 1"/>
    <property type="match status" value="1"/>
</dbReference>
<evidence type="ECO:0000256" key="1">
    <source>
        <dbReference type="ARBA" id="ARBA00022555"/>
    </source>
</evidence>
<protein>
    <recommendedName>
        <fullName evidence="5">tRNA-binding domain-containing protein</fullName>
    </recommendedName>
</protein>
<name>A0A8H7ARP8_9EURO</name>
<keyword evidence="7" id="KW-1185">Reference proteome</keyword>
<comment type="caution">
    <text evidence="6">The sequence shown here is derived from an EMBL/GenBank/DDBJ whole genome shotgun (WGS) entry which is preliminary data.</text>
</comment>
<reference evidence="6" key="1">
    <citation type="submission" date="2020-02" db="EMBL/GenBank/DDBJ databases">
        <authorList>
            <person name="Palmer J.M."/>
        </authorList>
    </citation>
    <scope>NUCLEOTIDE SEQUENCE</scope>
    <source>
        <strain evidence="6">EPUS1.4</strain>
        <tissue evidence="6">Thallus</tissue>
    </source>
</reference>
<dbReference type="SUPFAM" id="SSF50249">
    <property type="entry name" value="Nucleic acid-binding proteins"/>
    <property type="match status" value="1"/>
</dbReference>
<evidence type="ECO:0000256" key="4">
    <source>
        <dbReference type="SAM" id="MobiDB-lite"/>
    </source>
</evidence>
<proteinExistence type="predicted"/>
<evidence type="ECO:0000313" key="7">
    <source>
        <dbReference type="Proteomes" id="UP000606974"/>
    </source>
</evidence>
<dbReference type="PROSITE" id="PS50886">
    <property type="entry name" value="TRBD"/>
    <property type="match status" value="1"/>
</dbReference>
<dbReference type="InterPro" id="IPR002547">
    <property type="entry name" value="tRNA-bd_dom"/>
</dbReference>
<keyword evidence="2 3" id="KW-0694">RNA-binding</keyword>
<evidence type="ECO:0000313" key="6">
    <source>
        <dbReference type="EMBL" id="KAF7513062.1"/>
    </source>
</evidence>
<evidence type="ECO:0000259" key="5">
    <source>
        <dbReference type="PROSITE" id="PS50886"/>
    </source>
</evidence>
<dbReference type="AlphaFoldDB" id="A0A8H7ARP8"/>
<evidence type="ECO:0000256" key="2">
    <source>
        <dbReference type="ARBA" id="ARBA00022884"/>
    </source>
</evidence>
<sequence length="409" mass="44557">MPVKILNQFFRTNSSFRTAQAHLYLLQPARPVQVLLKVLLRSNTGNVEGKQRDRETNLASSGFRNQSISRTDCYPASALLRIDYLSPGQPPHKHRVGKVEDSTLGFKPLRRFSLCGTRATLSESYKRLLPTQARVGNMEDVTTRTDRASITEAPTTTEASKPQTPQTANDTTPAPSTQNQSQSQPQQKKEKKPKAPKPPSTPTNLPLSPALIDLRVGHILRCRPHENADSLYVSTIAMGDAEGTDNTHKDEETGRVVRTVCSGLRGLIPIEQMQDRKVIVMANLKPVTMRGIKSAAMVLAASPPPKEGEDAHAADRVVELVAPPDGSEGGAKVYFEGWEYGEGKGPEKVLNPKKKQWESIQPGLYTSEDLAVVFDAGRVQGVEGGIGELVVEGVEGKCKVPSLKGARLS</sequence>
<dbReference type="Pfam" id="PF01588">
    <property type="entry name" value="tRNA_bind"/>
    <property type="match status" value="1"/>
</dbReference>
<feature type="compositionally biased region" description="Low complexity" evidence="4">
    <location>
        <begin position="171"/>
        <end position="186"/>
    </location>
</feature>
<dbReference type="Gene3D" id="2.40.50.140">
    <property type="entry name" value="Nucleic acid-binding proteins"/>
    <property type="match status" value="1"/>
</dbReference>
<accession>A0A8H7ARP8</accession>
<organism evidence="6 7">
    <name type="scientific">Endocarpon pusillum</name>
    <dbReference type="NCBI Taxonomy" id="364733"/>
    <lineage>
        <taxon>Eukaryota</taxon>
        <taxon>Fungi</taxon>
        <taxon>Dikarya</taxon>
        <taxon>Ascomycota</taxon>
        <taxon>Pezizomycotina</taxon>
        <taxon>Eurotiomycetes</taxon>
        <taxon>Chaetothyriomycetidae</taxon>
        <taxon>Verrucariales</taxon>
        <taxon>Verrucariaceae</taxon>
        <taxon>Endocarpon</taxon>
    </lineage>
</organism>